<accession>A0A0G4IN33</accession>
<evidence type="ECO:0008006" key="6">
    <source>
        <dbReference type="Google" id="ProtNLM"/>
    </source>
</evidence>
<sequence>MGPSSWVVLVIGDGVCQFGTSDGAVMNVVTDAGFDRHSRDVRRHLSRLYRLGHIPSVRDASVCVCWDVDWPRDFERSIASALVSFGAKQVAFVPAPILTMYASQTDTAIIIDLSYRRTTVTPVVLGCVMSGCRVVDPASLLRTFRHVCPNAPPSDNALVEFFVQFGCVADEDGLDRIVPLTSGEGTVSCSVTFREMQSAIEDYIDEVVPIILDVLSVCPLDQRKQLAGSLLVIGGVAMIPGLRELLMERIRNLLPGHASTRRLTGLAPFLSSHSVGFPANTLQWAGGCIMCQLGVPAECILSSSECLDSRLDIMSHQKAALCNSRSRRSDMTRHTTPLK</sequence>
<geneLocation type="mitochondrion" evidence="3"/>
<name>A0A0G4IN33_PLABS</name>
<reference evidence="3 5" key="2">
    <citation type="submission" date="2018-03" db="EMBL/GenBank/DDBJ databases">
        <authorList>
            <person name="Fogelqvist J."/>
        </authorList>
    </citation>
    <scope>NUCLEOTIDE SEQUENCE [LARGE SCALE GENOMIC DNA]</scope>
</reference>
<dbReference type="Proteomes" id="UP000039324">
    <property type="component" value="Unassembled WGS sequence"/>
</dbReference>
<evidence type="ECO:0000313" key="4">
    <source>
        <dbReference type="Proteomes" id="UP000039324"/>
    </source>
</evidence>
<keyword evidence="3" id="KW-0496">Mitochondrion</keyword>
<evidence type="ECO:0000313" key="5">
    <source>
        <dbReference type="Proteomes" id="UP000290189"/>
    </source>
</evidence>
<evidence type="ECO:0000256" key="1">
    <source>
        <dbReference type="ARBA" id="ARBA00049360"/>
    </source>
</evidence>
<dbReference type="Gene3D" id="3.30.420.40">
    <property type="match status" value="4"/>
</dbReference>
<dbReference type="SUPFAM" id="SSF53067">
    <property type="entry name" value="Actin-like ATPase domain"/>
    <property type="match status" value="1"/>
</dbReference>
<gene>
    <name evidence="2" type="ORF">PBRA_005240</name>
    <name evidence="3" type="ORF">PLBR_LOCUS1903</name>
</gene>
<evidence type="ECO:0000313" key="3">
    <source>
        <dbReference type="EMBL" id="SPQ94688.1"/>
    </source>
</evidence>
<proteinExistence type="predicted"/>
<protein>
    <recommendedName>
        <fullName evidence="6">Actin-related protein 10</fullName>
    </recommendedName>
</protein>
<dbReference type="STRING" id="37360.A0A0G4IN33"/>
<evidence type="ECO:0000313" key="2">
    <source>
        <dbReference type="EMBL" id="CEO96631.1"/>
    </source>
</evidence>
<comment type="catalytic activity">
    <reaction evidence="1">
        <text>ATP + H2O = ADP + phosphate + H(+)</text>
        <dbReference type="Rhea" id="RHEA:13065"/>
        <dbReference type="ChEBI" id="CHEBI:15377"/>
        <dbReference type="ChEBI" id="CHEBI:15378"/>
        <dbReference type="ChEBI" id="CHEBI:30616"/>
        <dbReference type="ChEBI" id="CHEBI:43474"/>
        <dbReference type="ChEBI" id="CHEBI:456216"/>
    </reaction>
</comment>
<dbReference type="EMBL" id="OVEO01000003">
    <property type="protein sequence ID" value="SPQ94688.1"/>
    <property type="molecule type" value="Genomic_DNA"/>
</dbReference>
<organism evidence="2 4">
    <name type="scientific">Plasmodiophora brassicae</name>
    <name type="common">Clubroot disease agent</name>
    <dbReference type="NCBI Taxonomy" id="37360"/>
    <lineage>
        <taxon>Eukaryota</taxon>
        <taxon>Sar</taxon>
        <taxon>Rhizaria</taxon>
        <taxon>Endomyxa</taxon>
        <taxon>Phytomyxea</taxon>
        <taxon>Plasmodiophorida</taxon>
        <taxon>Plasmodiophoridae</taxon>
        <taxon>Plasmodiophora</taxon>
    </lineage>
</organism>
<dbReference type="OrthoDB" id="337660at2759"/>
<dbReference type="InterPro" id="IPR004000">
    <property type="entry name" value="Actin"/>
</dbReference>
<dbReference type="Proteomes" id="UP000290189">
    <property type="component" value="Unassembled WGS sequence"/>
</dbReference>
<dbReference type="EMBL" id="CDSF01000068">
    <property type="protein sequence ID" value="CEO96631.1"/>
    <property type="molecule type" value="Genomic_DNA"/>
</dbReference>
<keyword evidence="4" id="KW-1185">Reference proteome</keyword>
<dbReference type="AlphaFoldDB" id="A0A0G4IN33"/>
<dbReference type="InterPro" id="IPR043129">
    <property type="entry name" value="ATPase_NBD"/>
</dbReference>
<reference evidence="2 4" key="1">
    <citation type="submission" date="2015-02" db="EMBL/GenBank/DDBJ databases">
        <authorList>
            <person name="Chooi Y.-H."/>
        </authorList>
    </citation>
    <scope>NUCLEOTIDE SEQUENCE [LARGE SCALE GENOMIC DNA]</scope>
    <source>
        <strain evidence="2">E3</strain>
    </source>
</reference>
<dbReference type="PANTHER" id="PTHR11937">
    <property type="entry name" value="ACTIN"/>
    <property type="match status" value="1"/>
</dbReference>